<keyword evidence="2" id="KW-0813">Transport</keyword>
<dbReference type="InterPro" id="IPR030678">
    <property type="entry name" value="Peptide/Ni-bd"/>
</dbReference>
<gene>
    <name evidence="5" type="ORF">PDIGIT_LOCUS3897</name>
</gene>
<name>A0A9W4U9J1_9PLEO</name>
<comment type="caution">
    <text evidence="5">The sequence shown here is derived from an EMBL/GenBank/DDBJ whole genome shotgun (WGS) entry which is preliminary data.</text>
</comment>
<proteinExistence type="inferred from homology"/>
<protein>
    <recommendedName>
        <fullName evidence="4">Solute-binding protein family 5 domain-containing protein</fullName>
    </recommendedName>
</protein>
<accession>A0A9W4U9J1</accession>
<evidence type="ECO:0000256" key="2">
    <source>
        <dbReference type="ARBA" id="ARBA00022448"/>
    </source>
</evidence>
<dbReference type="GO" id="GO:0042597">
    <property type="term" value="C:periplasmic space"/>
    <property type="evidence" value="ECO:0007669"/>
    <property type="project" value="UniProtKB-ARBA"/>
</dbReference>
<dbReference type="GO" id="GO:0043190">
    <property type="term" value="C:ATP-binding cassette (ABC) transporter complex"/>
    <property type="evidence" value="ECO:0007669"/>
    <property type="project" value="InterPro"/>
</dbReference>
<dbReference type="PANTHER" id="PTHR30290:SF9">
    <property type="entry name" value="OLIGOPEPTIDE-BINDING PROTEIN APPA"/>
    <property type="match status" value="1"/>
</dbReference>
<evidence type="ECO:0000313" key="5">
    <source>
        <dbReference type="EMBL" id="CAI6327447.1"/>
    </source>
</evidence>
<comment type="similarity">
    <text evidence="1">Belongs to the bacterial solute-binding protein 5 family.</text>
</comment>
<dbReference type="PANTHER" id="PTHR30290">
    <property type="entry name" value="PERIPLASMIC BINDING COMPONENT OF ABC TRANSPORTER"/>
    <property type="match status" value="1"/>
</dbReference>
<keyword evidence="6" id="KW-1185">Reference proteome</keyword>
<keyword evidence="3" id="KW-0732">Signal</keyword>
<organism evidence="5 6">
    <name type="scientific">Periconia digitata</name>
    <dbReference type="NCBI Taxonomy" id="1303443"/>
    <lineage>
        <taxon>Eukaryota</taxon>
        <taxon>Fungi</taxon>
        <taxon>Dikarya</taxon>
        <taxon>Ascomycota</taxon>
        <taxon>Pezizomycotina</taxon>
        <taxon>Dothideomycetes</taxon>
        <taxon>Pleosporomycetidae</taxon>
        <taxon>Pleosporales</taxon>
        <taxon>Massarineae</taxon>
        <taxon>Periconiaceae</taxon>
        <taxon>Periconia</taxon>
    </lineage>
</organism>
<reference evidence="5" key="1">
    <citation type="submission" date="2023-01" db="EMBL/GenBank/DDBJ databases">
        <authorList>
            <person name="Van Ghelder C."/>
            <person name="Rancurel C."/>
        </authorList>
    </citation>
    <scope>NUCLEOTIDE SEQUENCE</scope>
    <source>
        <strain evidence="5">CNCM I-4278</strain>
    </source>
</reference>
<evidence type="ECO:0000259" key="4">
    <source>
        <dbReference type="Pfam" id="PF00496"/>
    </source>
</evidence>
<evidence type="ECO:0000256" key="3">
    <source>
        <dbReference type="ARBA" id="ARBA00022729"/>
    </source>
</evidence>
<dbReference type="Gene3D" id="3.40.190.10">
    <property type="entry name" value="Periplasmic binding protein-like II"/>
    <property type="match status" value="1"/>
</dbReference>
<sequence>MPTDKPSLHLTLEKLEFRAPNQVTDDTSVLTLKNLVLEPLLRWTPSSTPTPALFSHWTHTPDGQEWRFTIRAGAQFHDGKVCEASDIISFIDAILTSRDTFGMRWSYHRYLKNASITAADTETVVVRNLNPCAWILDVFTEFYICRVDENNLPIVGTGRYKVQHYAPHKITELQSISNHEKYHRITMTADPNAATRLHQLRSGETDAALNLERYEELQHFDEELQWIKATNTLSVMYYLNCTSGLFTSPKARLAINHAVDTTRLAQEVFSNLAEPSSTIASPFHLGVQEAQHQPIPYDPVKARRLLEQCDAAHLEKPLRLRTPTYMPERAEAISRFVVKALEDVGLKVVVDVEHDRPAYARQVGLEKNIGDMALFDSSPNSTFRILDDKISSVAKAVWWQGYQNDNVQSLMEEANRLVEGGERAGKYAQVVEELQRDPPWLYIVHPVILGAVRKGVEGVNVDHRGALVIG</sequence>
<dbReference type="Proteomes" id="UP001152607">
    <property type="component" value="Unassembled WGS sequence"/>
</dbReference>
<dbReference type="Gene3D" id="3.10.105.10">
    <property type="entry name" value="Dipeptide-binding Protein, Domain 3"/>
    <property type="match status" value="1"/>
</dbReference>
<feature type="domain" description="Solute-binding protein family 5" evidence="4">
    <location>
        <begin position="49"/>
        <end position="357"/>
    </location>
</feature>
<dbReference type="EMBL" id="CAOQHR010000002">
    <property type="protein sequence ID" value="CAI6327447.1"/>
    <property type="molecule type" value="Genomic_DNA"/>
</dbReference>
<evidence type="ECO:0000256" key="1">
    <source>
        <dbReference type="ARBA" id="ARBA00005695"/>
    </source>
</evidence>
<dbReference type="Gene3D" id="3.90.76.10">
    <property type="entry name" value="Dipeptide-binding Protein, Domain 1"/>
    <property type="match status" value="1"/>
</dbReference>
<dbReference type="OrthoDB" id="3472756at2759"/>
<dbReference type="GO" id="GO:1904680">
    <property type="term" value="F:peptide transmembrane transporter activity"/>
    <property type="evidence" value="ECO:0007669"/>
    <property type="project" value="TreeGrafter"/>
</dbReference>
<dbReference type="InterPro" id="IPR000914">
    <property type="entry name" value="SBP_5_dom"/>
</dbReference>
<dbReference type="InterPro" id="IPR039424">
    <property type="entry name" value="SBP_5"/>
</dbReference>
<dbReference type="Pfam" id="PF00496">
    <property type="entry name" value="SBP_bac_5"/>
    <property type="match status" value="1"/>
</dbReference>
<dbReference type="AlphaFoldDB" id="A0A9W4U9J1"/>
<dbReference type="GO" id="GO:0015833">
    <property type="term" value="P:peptide transport"/>
    <property type="evidence" value="ECO:0007669"/>
    <property type="project" value="TreeGrafter"/>
</dbReference>
<dbReference type="PIRSF" id="PIRSF002741">
    <property type="entry name" value="MppA"/>
    <property type="match status" value="1"/>
</dbReference>
<evidence type="ECO:0000313" key="6">
    <source>
        <dbReference type="Proteomes" id="UP001152607"/>
    </source>
</evidence>
<dbReference type="SUPFAM" id="SSF53850">
    <property type="entry name" value="Periplasmic binding protein-like II"/>
    <property type="match status" value="1"/>
</dbReference>